<evidence type="ECO:0000313" key="4">
    <source>
        <dbReference type="Proteomes" id="UP000284403"/>
    </source>
</evidence>
<feature type="signal peptide" evidence="2">
    <location>
        <begin position="1"/>
        <end position="29"/>
    </location>
</feature>
<evidence type="ECO:0000313" key="3">
    <source>
        <dbReference type="EMBL" id="RNE97967.1"/>
    </source>
</evidence>
<evidence type="ECO:0000256" key="2">
    <source>
        <dbReference type="SAM" id="SignalP"/>
    </source>
</evidence>
<reference evidence="3 4" key="1">
    <citation type="journal article" date="2018" name="BMC Genomics">
        <title>Genomic comparison of Trypanosoma conorhini and Trypanosoma rangeli to Trypanosoma cruzi strains of high and low virulence.</title>
        <authorList>
            <person name="Bradwell K.R."/>
            <person name="Koparde V.N."/>
            <person name="Matveyev A.V."/>
            <person name="Serrano M.G."/>
            <person name="Alves J.M."/>
            <person name="Parikh H."/>
            <person name="Huang B."/>
            <person name="Lee V."/>
            <person name="Espinosa-Alvarez O."/>
            <person name="Ortiz P.A."/>
            <person name="Costa-Martins A.G."/>
            <person name="Teixeira M.M."/>
            <person name="Buck G.A."/>
        </authorList>
    </citation>
    <scope>NUCLEOTIDE SEQUENCE [LARGE SCALE GENOMIC DNA]</scope>
    <source>
        <strain evidence="3 4">025E</strain>
    </source>
</reference>
<dbReference type="Proteomes" id="UP000284403">
    <property type="component" value="Unassembled WGS sequence"/>
</dbReference>
<proteinExistence type="predicted"/>
<keyword evidence="2" id="KW-0732">Signal</keyword>
<dbReference type="GeneID" id="40322946"/>
<comment type="caution">
    <text evidence="3">The sequence shown here is derived from an EMBL/GenBank/DDBJ whole genome shotgun (WGS) entry which is preliminary data.</text>
</comment>
<evidence type="ECO:0000256" key="1">
    <source>
        <dbReference type="SAM" id="MobiDB-lite"/>
    </source>
</evidence>
<protein>
    <submittedName>
        <fullName evidence="3">Uncharacterized protein</fullName>
    </submittedName>
</protein>
<dbReference type="AlphaFoldDB" id="A0A422MXN8"/>
<accession>A0A422MXN8</accession>
<dbReference type="EMBL" id="MKKU01001078">
    <property type="protein sequence ID" value="RNE97967.1"/>
    <property type="molecule type" value="Genomic_DNA"/>
</dbReference>
<dbReference type="RefSeq" id="XP_029223734.1">
    <property type="nucleotide sequence ID" value="XM_029376155.1"/>
</dbReference>
<keyword evidence="4" id="KW-1185">Reference proteome</keyword>
<sequence length="260" mass="29786">RSVRRQWRVRRAVKALLTVIPFASWPVRCTCGSSRRGTALHPSQRRAQTLSRSGWPVRRPQTVRCTICRRAKQSPSVQLRIHWALQTIVSSQTSANPRLKCGLDPNNFQDNGNQQAHNNKDPQMQQQRLLRRELMTETVRGMGAPLLLLGSRQTARSEAEVGDHRQKVLGKHQRHRLALRLRQHRRQATGQQMERRRRPPAARVLGATRKATRTAVPPTATPLRKPWQMLRIAVPPPLRLCVRLSCCYSRPPLPALLGKW</sequence>
<feature type="non-terminal residue" evidence="3">
    <location>
        <position position="1"/>
    </location>
</feature>
<gene>
    <name evidence="3" type="ORF">Tco025E_09335</name>
</gene>
<organism evidence="3 4">
    <name type="scientific">Trypanosoma conorhini</name>
    <dbReference type="NCBI Taxonomy" id="83891"/>
    <lineage>
        <taxon>Eukaryota</taxon>
        <taxon>Discoba</taxon>
        <taxon>Euglenozoa</taxon>
        <taxon>Kinetoplastea</taxon>
        <taxon>Metakinetoplastina</taxon>
        <taxon>Trypanosomatida</taxon>
        <taxon>Trypanosomatidae</taxon>
        <taxon>Trypanosoma</taxon>
    </lineage>
</organism>
<name>A0A422MXN8_9TRYP</name>
<feature type="chain" id="PRO_5019440653" evidence="2">
    <location>
        <begin position="30"/>
        <end position="260"/>
    </location>
</feature>
<feature type="compositionally biased region" description="Polar residues" evidence="1">
    <location>
        <begin position="106"/>
        <end position="117"/>
    </location>
</feature>
<feature type="region of interest" description="Disordered" evidence="1">
    <location>
        <begin position="96"/>
        <end position="124"/>
    </location>
</feature>
<feature type="region of interest" description="Disordered" evidence="1">
    <location>
        <begin position="36"/>
        <end position="55"/>
    </location>
</feature>